<comment type="caution">
    <text evidence="3">Lacks conserved residue(s) required for the propagation of feature annotation.</text>
</comment>
<dbReference type="EMBL" id="CP140635">
    <property type="protein sequence ID" value="WQN36643.1"/>
    <property type="molecule type" value="Genomic_DNA"/>
</dbReference>
<dbReference type="PANTHER" id="PTHR10302">
    <property type="entry name" value="SINGLE-STRANDED DNA-BINDING PROTEIN"/>
    <property type="match status" value="1"/>
</dbReference>
<dbReference type="HAMAP" id="MF_00984">
    <property type="entry name" value="SSB"/>
    <property type="match status" value="1"/>
</dbReference>
<dbReference type="RefSeq" id="WP_193444963.1">
    <property type="nucleotide sequence ID" value="NZ_BSOQ01000045.1"/>
</dbReference>
<dbReference type="Pfam" id="PF00436">
    <property type="entry name" value="SSB"/>
    <property type="match status" value="1"/>
</dbReference>
<feature type="compositionally biased region" description="Basic and acidic residues" evidence="5">
    <location>
        <begin position="117"/>
        <end position="137"/>
    </location>
</feature>
<accession>A0ABZ0ZE87</accession>
<proteinExistence type="inferred from homology"/>
<dbReference type="InterPro" id="IPR012340">
    <property type="entry name" value="NA-bd_OB-fold"/>
</dbReference>
<keyword evidence="2" id="KW-0233">DNA recombination</keyword>
<evidence type="ECO:0000256" key="2">
    <source>
        <dbReference type="ARBA" id="ARBA00023172"/>
    </source>
</evidence>
<evidence type="ECO:0000256" key="1">
    <source>
        <dbReference type="ARBA" id="ARBA00023125"/>
    </source>
</evidence>
<dbReference type="InterPro" id="IPR011344">
    <property type="entry name" value="ssDNA-bd"/>
</dbReference>
<dbReference type="Gene3D" id="2.40.50.140">
    <property type="entry name" value="Nucleic acid-binding proteins"/>
    <property type="match status" value="1"/>
</dbReference>
<dbReference type="NCBIfam" id="TIGR00621">
    <property type="entry name" value="ssb"/>
    <property type="match status" value="1"/>
</dbReference>
<sequence>MAGSLNKVCLIGNLGQDPEIRRTQGGNAVANFSVATSESWRDRNTGEKKEKTDWHNVVVWNEGLAKVCEQYLRKGSKVYIEGKLQTRKWQDQGGADRYTTEVILQFDAKLIMLSGREDSAGDSRRDDRGSGRDEGQRRGGNTRGNDNSGGYGGGGSGGNFSRDLDDDIPFEMPWR</sequence>
<evidence type="ECO:0000313" key="6">
    <source>
        <dbReference type="EMBL" id="WQN36643.1"/>
    </source>
</evidence>
<evidence type="ECO:0000256" key="4">
    <source>
        <dbReference type="RuleBase" id="RU000524"/>
    </source>
</evidence>
<keyword evidence="1 3" id="KW-0238">DNA-binding</keyword>
<dbReference type="GO" id="GO:0003677">
    <property type="term" value="F:DNA binding"/>
    <property type="evidence" value="ECO:0007669"/>
    <property type="project" value="UniProtKB-KW"/>
</dbReference>
<feature type="compositionally biased region" description="Gly residues" evidence="5">
    <location>
        <begin position="147"/>
        <end position="158"/>
    </location>
</feature>
<dbReference type="Proteomes" id="UP001322785">
    <property type="component" value="Chromosome"/>
</dbReference>
<feature type="region of interest" description="Disordered" evidence="5">
    <location>
        <begin position="117"/>
        <end position="175"/>
    </location>
</feature>
<name>A0ABZ0ZE87_9HYPH</name>
<reference evidence="6 7" key="1">
    <citation type="submission" date="2023-12" db="EMBL/GenBank/DDBJ databases">
        <authorList>
            <person name="Menendez E."/>
            <person name="Kaur S."/>
            <person name="Flores-Felix J.D."/>
            <person name="diCenzo G.C."/>
            <person name="Peix A."/>
            <person name="Velazquez E."/>
        </authorList>
    </citation>
    <scope>NUCLEOTIDE SEQUENCE [LARGE SCALE GENOMIC DNA]</scope>
    <source>
        <strain evidence="6 7">CIP 108029</strain>
    </source>
</reference>
<gene>
    <name evidence="6" type="primary">ssb</name>
    <name evidence="6" type="ORF">U5G49_001732</name>
</gene>
<dbReference type="PROSITE" id="PS50935">
    <property type="entry name" value="SSB"/>
    <property type="match status" value="1"/>
</dbReference>
<evidence type="ECO:0000256" key="5">
    <source>
        <dbReference type="SAM" id="MobiDB-lite"/>
    </source>
</evidence>
<dbReference type="CDD" id="cd04496">
    <property type="entry name" value="SSB_OBF"/>
    <property type="match status" value="1"/>
</dbReference>
<comment type="subunit">
    <text evidence="3">Homotetramer.</text>
</comment>
<protein>
    <recommendedName>
        <fullName evidence="3 4">Single-stranded DNA-binding protein</fullName>
        <shortName evidence="3">SSB</shortName>
    </recommendedName>
</protein>
<dbReference type="InterPro" id="IPR000424">
    <property type="entry name" value="Primosome_PriB/ssb"/>
</dbReference>
<evidence type="ECO:0000256" key="3">
    <source>
        <dbReference type="HAMAP-Rule" id="MF_00984"/>
    </source>
</evidence>
<keyword evidence="7" id="KW-1185">Reference proteome</keyword>
<organism evidence="6 7">
    <name type="scientific">Rhizobium indigoferae</name>
    <dbReference type="NCBI Taxonomy" id="158891"/>
    <lineage>
        <taxon>Bacteria</taxon>
        <taxon>Pseudomonadati</taxon>
        <taxon>Pseudomonadota</taxon>
        <taxon>Alphaproteobacteria</taxon>
        <taxon>Hyphomicrobiales</taxon>
        <taxon>Rhizobiaceae</taxon>
        <taxon>Rhizobium/Agrobacterium group</taxon>
        <taxon>Rhizobium</taxon>
    </lineage>
</organism>
<dbReference type="SUPFAM" id="SSF50249">
    <property type="entry name" value="Nucleic acid-binding proteins"/>
    <property type="match status" value="1"/>
</dbReference>
<dbReference type="PANTHER" id="PTHR10302:SF27">
    <property type="entry name" value="SINGLE-STRANDED DNA-BINDING PROTEIN"/>
    <property type="match status" value="1"/>
</dbReference>
<evidence type="ECO:0000313" key="7">
    <source>
        <dbReference type="Proteomes" id="UP001322785"/>
    </source>
</evidence>